<dbReference type="AlphaFoldDB" id="W2SZI8"/>
<evidence type="ECO:0000313" key="1">
    <source>
        <dbReference type="EMBL" id="ETN75048.1"/>
    </source>
</evidence>
<dbReference type="SUPFAM" id="SSF56973">
    <property type="entry name" value="Aerolisin/ETX pore-forming domain"/>
    <property type="match status" value="1"/>
</dbReference>
<protein>
    <submittedName>
        <fullName evidence="1">Uncharacterized protein</fullName>
    </submittedName>
</protein>
<name>W2SZI8_NECAM</name>
<dbReference type="PANTHER" id="PTHR39369">
    <property type="entry name" value="LIN-24 (TWENTY-FOUR) LIKE"/>
    <property type="match status" value="1"/>
</dbReference>
<dbReference type="KEGG" id="nai:NECAME_12533"/>
<dbReference type="EMBL" id="KI660315">
    <property type="protein sequence ID" value="ETN75048.1"/>
    <property type="molecule type" value="Genomic_DNA"/>
</dbReference>
<organism evidence="1 2">
    <name type="scientific">Necator americanus</name>
    <name type="common">Human hookworm</name>
    <dbReference type="NCBI Taxonomy" id="51031"/>
    <lineage>
        <taxon>Eukaryota</taxon>
        <taxon>Metazoa</taxon>
        <taxon>Ecdysozoa</taxon>
        <taxon>Nematoda</taxon>
        <taxon>Chromadorea</taxon>
        <taxon>Rhabditida</taxon>
        <taxon>Rhabditina</taxon>
        <taxon>Rhabditomorpha</taxon>
        <taxon>Strongyloidea</taxon>
        <taxon>Ancylostomatidae</taxon>
        <taxon>Bunostominae</taxon>
        <taxon>Necator</taxon>
    </lineage>
</organism>
<keyword evidence="2" id="KW-1185">Reference proteome</keyword>
<dbReference type="PANTHER" id="PTHR39369:SF5">
    <property type="entry name" value="CABIT DOMAIN-CONTAINING PROTEIN"/>
    <property type="match status" value="1"/>
</dbReference>
<evidence type="ECO:0000313" key="2">
    <source>
        <dbReference type="Proteomes" id="UP000053676"/>
    </source>
</evidence>
<reference evidence="2" key="1">
    <citation type="journal article" date="2014" name="Nat. Genet.">
        <title>Genome of the human hookworm Necator americanus.</title>
        <authorList>
            <person name="Tang Y.T."/>
            <person name="Gao X."/>
            <person name="Rosa B.A."/>
            <person name="Abubucker S."/>
            <person name="Hallsworth-Pepin K."/>
            <person name="Martin J."/>
            <person name="Tyagi R."/>
            <person name="Heizer E."/>
            <person name="Zhang X."/>
            <person name="Bhonagiri-Palsikar V."/>
            <person name="Minx P."/>
            <person name="Warren W.C."/>
            <person name="Wang Q."/>
            <person name="Zhan B."/>
            <person name="Hotez P.J."/>
            <person name="Sternberg P.W."/>
            <person name="Dougall A."/>
            <person name="Gaze S.T."/>
            <person name="Mulvenna J."/>
            <person name="Sotillo J."/>
            <person name="Ranganathan S."/>
            <person name="Rabelo E.M."/>
            <person name="Wilson R.K."/>
            <person name="Felgner P.L."/>
            <person name="Bethony J."/>
            <person name="Hawdon J.M."/>
            <person name="Gasser R.B."/>
            <person name="Loukas A."/>
            <person name="Mitreva M."/>
        </authorList>
    </citation>
    <scope>NUCLEOTIDE SEQUENCE [LARGE SCALE GENOMIC DNA]</scope>
</reference>
<sequence>MEQSRAQREIAELKAGFKHEMHFNNINENCQTEILTWGVDSNVQKIRVMVTLGEGKCRVVYFQADPMGLRYVMIEN</sequence>
<dbReference type="OrthoDB" id="5819442at2759"/>
<dbReference type="Proteomes" id="UP000053676">
    <property type="component" value="Unassembled WGS sequence"/>
</dbReference>
<proteinExistence type="predicted"/>
<gene>
    <name evidence="1" type="ORF">NECAME_12533</name>
</gene>
<accession>W2SZI8</accession>